<feature type="domain" description="GGDEF" evidence="3">
    <location>
        <begin position="158"/>
        <end position="304"/>
    </location>
</feature>
<reference evidence="5" key="1">
    <citation type="journal article" date="2019" name="Int. J. Syst. Evol. Microbiol.">
        <title>The Global Catalogue of Microorganisms (GCM) 10K type strain sequencing project: providing services to taxonomists for standard genome sequencing and annotation.</title>
        <authorList>
            <consortium name="The Broad Institute Genomics Platform"/>
            <consortium name="The Broad Institute Genome Sequencing Center for Infectious Disease"/>
            <person name="Wu L."/>
            <person name="Ma J."/>
        </authorList>
    </citation>
    <scope>NUCLEOTIDE SEQUENCE [LARGE SCALE GENOMIC DNA]</scope>
    <source>
        <strain evidence="5">CCUG 51308</strain>
    </source>
</reference>
<keyword evidence="1" id="KW-1133">Transmembrane helix</keyword>
<dbReference type="InterPro" id="IPR001633">
    <property type="entry name" value="EAL_dom"/>
</dbReference>
<dbReference type="SUPFAM" id="SSF141868">
    <property type="entry name" value="EAL domain-like"/>
    <property type="match status" value="1"/>
</dbReference>
<organism evidence="4 5">
    <name type="scientific">Hirschia litorea</name>
    <dbReference type="NCBI Taxonomy" id="1199156"/>
    <lineage>
        <taxon>Bacteria</taxon>
        <taxon>Pseudomonadati</taxon>
        <taxon>Pseudomonadota</taxon>
        <taxon>Alphaproteobacteria</taxon>
        <taxon>Hyphomonadales</taxon>
        <taxon>Hyphomonadaceae</taxon>
        <taxon>Hirschia</taxon>
    </lineage>
</organism>
<evidence type="ECO:0000313" key="4">
    <source>
        <dbReference type="EMBL" id="MFC7292359.1"/>
    </source>
</evidence>
<dbReference type="RefSeq" id="WP_382167729.1">
    <property type="nucleotide sequence ID" value="NZ_JBHTBR010000005.1"/>
</dbReference>
<evidence type="ECO:0000313" key="5">
    <source>
        <dbReference type="Proteomes" id="UP001596492"/>
    </source>
</evidence>
<dbReference type="CDD" id="cd01948">
    <property type="entry name" value="EAL"/>
    <property type="match status" value="1"/>
</dbReference>
<dbReference type="EMBL" id="JBHTBR010000005">
    <property type="protein sequence ID" value="MFC7292359.1"/>
    <property type="molecule type" value="Genomic_DNA"/>
</dbReference>
<protein>
    <submittedName>
        <fullName evidence="4">Bifunctional diguanylate cyclase/phosphodiesterase</fullName>
    </submittedName>
</protein>
<dbReference type="InterPro" id="IPR050706">
    <property type="entry name" value="Cyclic-di-GMP_PDE-like"/>
</dbReference>
<feature type="transmembrane region" description="Helical" evidence="1">
    <location>
        <begin position="20"/>
        <end position="41"/>
    </location>
</feature>
<dbReference type="PROSITE" id="PS50883">
    <property type="entry name" value="EAL"/>
    <property type="match status" value="1"/>
</dbReference>
<dbReference type="InterPro" id="IPR043128">
    <property type="entry name" value="Rev_trsase/Diguanyl_cyclase"/>
</dbReference>
<sequence>MTAKSSDSQKHINLSLRLTIVSVLASIVAGISVLVFEVFVAGFPSSIINLVVCSIVILTVAGLLGLLTYRTIRHYLVPIDALAEGMRSIRPGQGDDIAESAMALSPDLGGAVKDMTSRYDAVIRKSYKMSISDPLTGLVNRAQFLKKTETYILTAGERAVTVVVIDLDKFSRINDKFGPILADELLVMVGARLKAYLKEADFVLRGEDISNKSPSILSRLSADTYAIVIPYASQKVVEKMVELLRFQLYKPFTLDGRLVELTAAFAAASSPLDATNAIELMKQVDFSLKTSKENKFSGLRFYDSTMLESAQRNLTLEDDIRRGIENHEFVPVYQPKIELETGIVVGAEALARWRRPDGAVVSPGVFVPKAEEMGLIPQLGALILRDSCIQAAKWDFKGHKPRLAVNVSPLQFEDPNFIDVVNAILEESGLPPECLELELTETAAVDNPERVAKIMRPLRARGVRFAIDDFGTGHSNFATVTRLPFDVFKIDQQFVRAHGTDPHAPAIIEMILAMAEALGQETVAEGVETQEHYEFLRRRACTIGQGYFFSPPLPAHEFEVFVHQWRAPTLTKKLA</sequence>
<keyword evidence="1" id="KW-0812">Transmembrane</keyword>
<dbReference type="Pfam" id="PF00990">
    <property type="entry name" value="GGDEF"/>
    <property type="match status" value="1"/>
</dbReference>
<accession>A0ABW2IN12</accession>
<dbReference type="SMART" id="SM00052">
    <property type="entry name" value="EAL"/>
    <property type="match status" value="1"/>
</dbReference>
<evidence type="ECO:0000256" key="1">
    <source>
        <dbReference type="SAM" id="Phobius"/>
    </source>
</evidence>
<dbReference type="Proteomes" id="UP001596492">
    <property type="component" value="Unassembled WGS sequence"/>
</dbReference>
<dbReference type="NCBIfam" id="TIGR00254">
    <property type="entry name" value="GGDEF"/>
    <property type="match status" value="1"/>
</dbReference>
<dbReference type="SMART" id="SM00267">
    <property type="entry name" value="GGDEF"/>
    <property type="match status" value="1"/>
</dbReference>
<keyword evidence="5" id="KW-1185">Reference proteome</keyword>
<dbReference type="PROSITE" id="PS50887">
    <property type="entry name" value="GGDEF"/>
    <property type="match status" value="1"/>
</dbReference>
<feature type="domain" description="EAL" evidence="2">
    <location>
        <begin position="313"/>
        <end position="566"/>
    </location>
</feature>
<dbReference type="PANTHER" id="PTHR33121:SF70">
    <property type="entry name" value="SIGNALING PROTEIN YKOW"/>
    <property type="match status" value="1"/>
</dbReference>
<gene>
    <name evidence="4" type="ORF">ACFQS8_12075</name>
</gene>
<dbReference type="Pfam" id="PF00563">
    <property type="entry name" value="EAL"/>
    <property type="match status" value="1"/>
</dbReference>
<dbReference type="CDD" id="cd01949">
    <property type="entry name" value="GGDEF"/>
    <property type="match status" value="1"/>
</dbReference>
<name>A0ABW2IN12_9PROT</name>
<comment type="caution">
    <text evidence="4">The sequence shown here is derived from an EMBL/GenBank/DDBJ whole genome shotgun (WGS) entry which is preliminary data.</text>
</comment>
<dbReference type="InterPro" id="IPR029787">
    <property type="entry name" value="Nucleotide_cyclase"/>
</dbReference>
<feature type="transmembrane region" description="Helical" evidence="1">
    <location>
        <begin position="47"/>
        <end position="69"/>
    </location>
</feature>
<dbReference type="InterPro" id="IPR035919">
    <property type="entry name" value="EAL_sf"/>
</dbReference>
<dbReference type="Gene3D" id="3.30.70.270">
    <property type="match status" value="1"/>
</dbReference>
<dbReference type="InterPro" id="IPR000160">
    <property type="entry name" value="GGDEF_dom"/>
</dbReference>
<keyword evidence="1" id="KW-0472">Membrane</keyword>
<dbReference type="PANTHER" id="PTHR33121">
    <property type="entry name" value="CYCLIC DI-GMP PHOSPHODIESTERASE PDEF"/>
    <property type="match status" value="1"/>
</dbReference>
<proteinExistence type="predicted"/>
<evidence type="ECO:0000259" key="2">
    <source>
        <dbReference type="PROSITE" id="PS50883"/>
    </source>
</evidence>
<evidence type="ECO:0000259" key="3">
    <source>
        <dbReference type="PROSITE" id="PS50887"/>
    </source>
</evidence>
<dbReference type="Gene3D" id="3.20.20.450">
    <property type="entry name" value="EAL domain"/>
    <property type="match status" value="1"/>
</dbReference>
<dbReference type="SUPFAM" id="SSF55073">
    <property type="entry name" value="Nucleotide cyclase"/>
    <property type="match status" value="1"/>
</dbReference>